<dbReference type="InterPro" id="IPR000571">
    <property type="entry name" value="Znf_CCCH"/>
</dbReference>
<evidence type="ECO:0000256" key="2">
    <source>
        <dbReference type="ARBA" id="ARBA00022737"/>
    </source>
</evidence>
<feature type="zinc finger region" description="C3H1-type" evidence="5">
    <location>
        <begin position="251"/>
        <end position="279"/>
    </location>
</feature>
<dbReference type="Proteomes" id="UP001153076">
    <property type="component" value="Unassembled WGS sequence"/>
</dbReference>
<name>A0A9Q1QCN7_9CARY</name>
<feature type="domain" description="C3H1-type" evidence="8">
    <location>
        <begin position="213"/>
        <end position="241"/>
    </location>
</feature>
<dbReference type="FunFam" id="4.10.1000.10:FF:000002">
    <property type="entry name" value="Zinc finger protein 36, C3H1 type-like 1"/>
    <property type="match status" value="1"/>
</dbReference>
<evidence type="ECO:0000256" key="1">
    <source>
        <dbReference type="ARBA" id="ARBA00022723"/>
    </source>
</evidence>
<dbReference type="EMBL" id="JAKOGI010000337">
    <property type="protein sequence ID" value="KAJ8436606.1"/>
    <property type="molecule type" value="Genomic_DNA"/>
</dbReference>
<dbReference type="SMART" id="SM00356">
    <property type="entry name" value="ZnF_C3H1"/>
    <property type="match status" value="2"/>
</dbReference>
<dbReference type="InterPro" id="IPR045877">
    <property type="entry name" value="ZFP36-like"/>
</dbReference>
<feature type="domain" description="C3H1-type" evidence="8">
    <location>
        <begin position="251"/>
        <end position="279"/>
    </location>
</feature>
<keyword evidence="2" id="KW-0677">Repeat</keyword>
<feature type="coiled-coil region" evidence="6">
    <location>
        <begin position="34"/>
        <end position="85"/>
    </location>
</feature>
<dbReference type="GO" id="GO:0003729">
    <property type="term" value="F:mRNA binding"/>
    <property type="evidence" value="ECO:0007669"/>
    <property type="project" value="InterPro"/>
</dbReference>
<evidence type="ECO:0000313" key="9">
    <source>
        <dbReference type="EMBL" id="KAJ8436606.1"/>
    </source>
</evidence>
<proteinExistence type="predicted"/>
<dbReference type="GO" id="GO:0008270">
    <property type="term" value="F:zinc ion binding"/>
    <property type="evidence" value="ECO:0007669"/>
    <property type="project" value="UniProtKB-KW"/>
</dbReference>
<keyword evidence="6" id="KW-0175">Coiled coil</keyword>
<dbReference type="PANTHER" id="PTHR12547">
    <property type="entry name" value="CCCH ZINC FINGER/TIS11-RELATED"/>
    <property type="match status" value="1"/>
</dbReference>
<keyword evidence="3 5" id="KW-0863">Zinc-finger</keyword>
<comment type="caution">
    <text evidence="9">The sequence shown here is derived from an EMBL/GenBank/DDBJ whole genome shotgun (WGS) entry which is preliminary data.</text>
</comment>
<feature type="region of interest" description="Disordered" evidence="7">
    <location>
        <begin position="128"/>
        <end position="185"/>
    </location>
</feature>
<dbReference type="InterPro" id="IPR036855">
    <property type="entry name" value="Znf_CCCH_sf"/>
</dbReference>
<dbReference type="SUPFAM" id="SSF90229">
    <property type="entry name" value="CCCH zinc finger"/>
    <property type="match status" value="2"/>
</dbReference>
<sequence length="293" mass="32529">MDKDDHYAFNFSGLSSSPSDEAVAGSGSGSHLYRAQLIEENRRCEQLLNRHQTAMMRLKEVTREANALQEENEWLRLANEELTHRLLSWSDGSGIKESADRNINNVFGSGSGSVIGMGHDDMGGISTSNSSATSVIMDESDDSERCSLPKSISIPSPGYFKLVNHPSSRSPPKSPLGGGPNTSRIRRLHLNGTKLRVRGEERAVELRVFNQGTYKTELCNKWEETGTCPYGEHCRFAHGLAELRPVIRHPRYKTQLCRMVFAGATCPYGHRCHFRHSLPPPTTTTISRLSSLS</sequence>
<evidence type="ECO:0000256" key="3">
    <source>
        <dbReference type="ARBA" id="ARBA00022771"/>
    </source>
</evidence>
<dbReference type="PANTHER" id="PTHR12547:SF162">
    <property type="entry name" value="ZINC FINGER CCCH DOMAIN-CONTAINING PROTEIN 15"/>
    <property type="match status" value="1"/>
</dbReference>
<dbReference type="PROSITE" id="PS50103">
    <property type="entry name" value="ZF_C3H1"/>
    <property type="match status" value="2"/>
</dbReference>
<dbReference type="AlphaFoldDB" id="A0A9Q1QCN7"/>
<reference evidence="9" key="1">
    <citation type="submission" date="2022-04" db="EMBL/GenBank/DDBJ databases">
        <title>Carnegiea gigantea Genome sequencing and assembly v2.</title>
        <authorList>
            <person name="Copetti D."/>
            <person name="Sanderson M.J."/>
            <person name="Burquez A."/>
            <person name="Wojciechowski M.F."/>
        </authorList>
    </citation>
    <scope>NUCLEOTIDE SEQUENCE</scope>
    <source>
        <strain evidence="9">SGP5-SGP5p</strain>
        <tissue evidence="9">Aerial part</tissue>
    </source>
</reference>
<gene>
    <name evidence="9" type="ORF">Cgig2_029852</name>
</gene>
<keyword evidence="1 5" id="KW-0479">Metal-binding</keyword>
<accession>A0A9Q1QCN7</accession>
<evidence type="ECO:0000259" key="8">
    <source>
        <dbReference type="PROSITE" id="PS50103"/>
    </source>
</evidence>
<organism evidence="9 10">
    <name type="scientific">Carnegiea gigantea</name>
    <dbReference type="NCBI Taxonomy" id="171969"/>
    <lineage>
        <taxon>Eukaryota</taxon>
        <taxon>Viridiplantae</taxon>
        <taxon>Streptophyta</taxon>
        <taxon>Embryophyta</taxon>
        <taxon>Tracheophyta</taxon>
        <taxon>Spermatophyta</taxon>
        <taxon>Magnoliopsida</taxon>
        <taxon>eudicotyledons</taxon>
        <taxon>Gunneridae</taxon>
        <taxon>Pentapetalae</taxon>
        <taxon>Caryophyllales</taxon>
        <taxon>Cactineae</taxon>
        <taxon>Cactaceae</taxon>
        <taxon>Cactoideae</taxon>
        <taxon>Echinocereeae</taxon>
        <taxon>Carnegiea</taxon>
    </lineage>
</organism>
<dbReference type="Pfam" id="PF00642">
    <property type="entry name" value="zf-CCCH"/>
    <property type="match status" value="1"/>
</dbReference>
<dbReference type="Gene3D" id="4.10.1000.10">
    <property type="entry name" value="Zinc finger, CCCH-type"/>
    <property type="match status" value="2"/>
</dbReference>
<keyword evidence="4 5" id="KW-0862">Zinc</keyword>
<evidence type="ECO:0000256" key="5">
    <source>
        <dbReference type="PROSITE-ProRule" id="PRU00723"/>
    </source>
</evidence>
<protein>
    <recommendedName>
        <fullName evidence="8">C3H1-type domain-containing protein</fullName>
    </recommendedName>
</protein>
<evidence type="ECO:0000256" key="6">
    <source>
        <dbReference type="SAM" id="Coils"/>
    </source>
</evidence>
<dbReference type="OrthoDB" id="410307at2759"/>
<evidence type="ECO:0000256" key="4">
    <source>
        <dbReference type="ARBA" id="ARBA00022833"/>
    </source>
</evidence>
<evidence type="ECO:0000313" key="10">
    <source>
        <dbReference type="Proteomes" id="UP001153076"/>
    </source>
</evidence>
<keyword evidence="10" id="KW-1185">Reference proteome</keyword>
<evidence type="ECO:0000256" key="7">
    <source>
        <dbReference type="SAM" id="MobiDB-lite"/>
    </source>
</evidence>
<feature type="zinc finger region" description="C3H1-type" evidence="5">
    <location>
        <begin position="213"/>
        <end position="241"/>
    </location>
</feature>
<dbReference type="FunFam" id="4.10.1000.10:FF:000001">
    <property type="entry name" value="zinc finger CCCH domain-containing protein 15-like"/>
    <property type="match status" value="1"/>
</dbReference>